<dbReference type="SUPFAM" id="SSF56112">
    <property type="entry name" value="Protein kinase-like (PK-like)"/>
    <property type="match status" value="1"/>
</dbReference>
<dbReference type="Proteomes" id="UP000092154">
    <property type="component" value="Unassembled WGS sequence"/>
</dbReference>
<feature type="compositionally biased region" description="Acidic residues" evidence="1">
    <location>
        <begin position="260"/>
        <end position="274"/>
    </location>
</feature>
<dbReference type="AlphaFoldDB" id="A0A1B7MU13"/>
<evidence type="ECO:0000313" key="3">
    <source>
        <dbReference type="Proteomes" id="UP000092154"/>
    </source>
</evidence>
<name>A0A1B7MU13_9AGAM</name>
<evidence type="ECO:0008006" key="4">
    <source>
        <dbReference type="Google" id="ProtNLM"/>
    </source>
</evidence>
<dbReference type="STRING" id="1314800.A0A1B7MU13"/>
<dbReference type="Gene3D" id="1.10.510.10">
    <property type="entry name" value="Transferase(Phosphotransferase) domain 1"/>
    <property type="match status" value="1"/>
</dbReference>
<gene>
    <name evidence="2" type="ORF">K503DRAFT_784589</name>
</gene>
<feature type="compositionally biased region" description="Basic and acidic residues" evidence="1">
    <location>
        <begin position="283"/>
        <end position="292"/>
    </location>
</feature>
<keyword evidence="3" id="KW-1185">Reference proteome</keyword>
<evidence type="ECO:0000313" key="2">
    <source>
        <dbReference type="EMBL" id="OAX36114.1"/>
    </source>
</evidence>
<feature type="region of interest" description="Disordered" evidence="1">
    <location>
        <begin position="208"/>
        <end position="303"/>
    </location>
</feature>
<dbReference type="EMBL" id="KV448441">
    <property type="protein sequence ID" value="OAX36114.1"/>
    <property type="molecule type" value="Genomic_DNA"/>
</dbReference>
<feature type="compositionally biased region" description="Basic and acidic residues" evidence="1">
    <location>
        <begin position="216"/>
        <end position="226"/>
    </location>
</feature>
<sequence>MAQEVLSMEVPCDGPDVDIEDSHFRMRVDKQVKYILIELGILPVDVLSFPLDLLAQLPPLPAGDWVQARVARGINGNSTVQLVHTALARVHIQWYQNREDVLSLPHEKYVKSNVRVVQYASRLVIAKITTFISLGEQEKLRYTKRLTSVAWARRSLGISSRVTGCLGAVQHLHALDIIHGDQNRYNFIVASDGTVTLIDFEIENAMPARNNTSSTREPETAEDSDKPLQFPDSPEPGPSLDDKVFNGHLSKAEQSAENILGEDDEVEIIEDEEQGYTTQAGGDLRRDQSLRERGHRQPSSAFE</sequence>
<dbReference type="OrthoDB" id="2687876at2759"/>
<organism evidence="2 3">
    <name type="scientific">Rhizopogon vinicolor AM-OR11-026</name>
    <dbReference type="NCBI Taxonomy" id="1314800"/>
    <lineage>
        <taxon>Eukaryota</taxon>
        <taxon>Fungi</taxon>
        <taxon>Dikarya</taxon>
        <taxon>Basidiomycota</taxon>
        <taxon>Agaricomycotina</taxon>
        <taxon>Agaricomycetes</taxon>
        <taxon>Agaricomycetidae</taxon>
        <taxon>Boletales</taxon>
        <taxon>Suillineae</taxon>
        <taxon>Rhizopogonaceae</taxon>
        <taxon>Rhizopogon</taxon>
    </lineage>
</organism>
<dbReference type="InterPro" id="IPR011009">
    <property type="entry name" value="Kinase-like_dom_sf"/>
</dbReference>
<protein>
    <recommendedName>
        <fullName evidence="4">Protein kinase domain-containing protein</fullName>
    </recommendedName>
</protein>
<dbReference type="InParanoid" id="A0A1B7MU13"/>
<reference evidence="2 3" key="1">
    <citation type="submission" date="2016-06" db="EMBL/GenBank/DDBJ databases">
        <title>Comparative genomics of the ectomycorrhizal sister species Rhizopogon vinicolor and Rhizopogon vesiculosus (Basidiomycota: Boletales) reveals a divergence of the mating type B locus.</title>
        <authorList>
            <consortium name="DOE Joint Genome Institute"/>
            <person name="Mujic A.B."/>
            <person name="Kuo A."/>
            <person name="Tritt A."/>
            <person name="Lipzen A."/>
            <person name="Chen C."/>
            <person name="Johnson J."/>
            <person name="Sharma A."/>
            <person name="Barry K."/>
            <person name="Grigoriev I.V."/>
            <person name="Spatafora J.W."/>
        </authorList>
    </citation>
    <scope>NUCLEOTIDE SEQUENCE [LARGE SCALE GENOMIC DNA]</scope>
    <source>
        <strain evidence="2 3">AM-OR11-026</strain>
    </source>
</reference>
<proteinExistence type="predicted"/>
<evidence type="ECO:0000256" key="1">
    <source>
        <dbReference type="SAM" id="MobiDB-lite"/>
    </source>
</evidence>
<accession>A0A1B7MU13</accession>